<dbReference type="Proteomes" id="UP000658278">
    <property type="component" value="Unassembled WGS sequence"/>
</dbReference>
<keyword evidence="4" id="KW-0067">ATP-binding</keyword>
<evidence type="ECO:0000256" key="2">
    <source>
        <dbReference type="ARBA" id="ARBA00022741"/>
    </source>
</evidence>
<dbReference type="Gene3D" id="1.10.510.10">
    <property type="entry name" value="Transferase(Phosphotransferase) domain 1"/>
    <property type="match status" value="1"/>
</dbReference>
<evidence type="ECO:0000256" key="3">
    <source>
        <dbReference type="ARBA" id="ARBA00022777"/>
    </source>
</evidence>
<dbReference type="PROSITE" id="PS50011">
    <property type="entry name" value="PROTEIN_KINASE_DOM"/>
    <property type="match status" value="1"/>
</dbReference>
<dbReference type="InterPro" id="IPR011009">
    <property type="entry name" value="Kinase-like_dom_sf"/>
</dbReference>
<evidence type="ECO:0000256" key="5">
    <source>
        <dbReference type="SAM" id="Coils"/>
    </source>
</evidence>
<feature type="coiled-coil region" evidence="5">
    <location>
        <begin position="376"/>
        <end position="424"/>
    </location>
</feature>
<keyword evidence="6" id="KW-0472">Membrane</keyword>
<dbReference type="RefSeq" id="WP_200275424.1">
    <property type="nucleotide sequence ID" value="NZ_JAENII010000001.1"/>
</dbReference>
<organism evidence="8 9">
    <name type="scientific">Haloferula rosea</name>
    <dbReference type="NCBI Taxonomy" id="490093"/>
    <lineage>
        <taxon>Bacteria</taxon>
        <taxon>Pseudomonadati</taxon>
        <taxon>Verrucomicrobiota</taxon>
        <taxon>Verrucomicrobiia</taxon>
        <taxon>Verrucomicrobiales</taxon>
        <taxon>Verrucomicrobiaceae</taxon>
        <taxon>Haloferula</taxon>
    </lineage>
</organism>
<sequence>MSAPEDREFQTFTVDHRLADAYFEANELDDNGLEALCPSFVTLSEAQSGQRYHDESPLGLGSLKEVSSVWDASTRRRVAFARLREDRGPEFYDLFVNEAWITSSLSHPNIIKVYDVGVDEDKRPYFTMDLKGKSTLADLIRMHGMEERPRLIDAFLKVCDAIAYAHTEGILHLDLKPENIQAERFGEVLVCDWGLAKTMSDSGTDEDELPFPGQTESIGNMTIHGEVKGTPGFMAPEQLRPGAAKDQRTDVFALGCLLHCILTGLPPITGTTQEEIIRKTGLGCFPPPRLRFPEKMIPDSLDAIILKACSLEPNARYPSATEMADDIRKHLAGFATEAEEPSFYKASILFLRRHRLPAAVGLIATVAISVISVLFIQGLNDQRRATAAQAQRAERLEGEASQMADRLREEAARAGRSSKELAEQLSSSAIRLKNLGIFDTPVSSIEESAQLTELALAFDPQNQEAIFQLFSLNCLKLDFSSALKSPPSAEHRFGDYLQFAEAFPRFNYDRGLRPSPAMLADFFRRAREINPRRGPLMERILSYDVAARRDFRNAEPAIAFLEYLHGGPEHIIAAYQSKERSLFIWSDQSVHLRRPVVKGYSGKSFLRFLPTDLLRLDLSEPFDLATLDQADIHRLNLKDCADLRLSRPISLPMLETIELSEKQDFPQEWLRQIQSRRELKLIRTPGQR</sequence>
<feature type="transmembrane region" description="Helical" evidence="6">
    <location>
        <begin position="356"/>
        <end position="376"/>
    </location>
</feature>
<dbReference type="GO" id="GO:0004674">
    <property type="term" value="F:protein serine/threonine kinase activity"/>
    <property type="evidence" value="ECO:0007669"/>
    <property type="project" value="UniProtKB-KW"/>
</dbReference>
<accession>A0A934R817</accession>
<dbReference type="PANTHER" id="PTHR43289:SF6">
    <property type="entry name" value="SERINE_THREONINE-PROTEIN KINASE NEKL-3"/>
    <property type="match status" value="1"/>
</dbReference>
<keyword evidence="6" id="KW-1133">Transmembrane helix</keyword>
<comment type="caution">
    <text evidence="8">The sequence shown here is derived from an EMBL/GenBank/DDBJ whole genome shotgun (WGS) entry which is preliminary data.</text>
</comment>
<keyword evidence="1" id="KW-0808">Transferase</keyword>
<dbReference type="GO" id="GO:0005524">
    <property type="term" value="F:ATP binding"/>
    <property type="evidence" value="ECO:0007669"/>
    <property type="project" value="UniProtKB-KW"/>
</dbReference>
<dbReference type="Gene3D" id="3.30.200.20">
    <property type="entry name" value="Phosphorylase Kinase, domain 1"/>
    <property type="match status" value="1"/>
</dbReference>
<evidence type="ECO:0000256" key="4">
    <source>
        <dbReference type="ARBA" id="ARBA00022840"/>
    </source>
</evidence>
<dbReference type="CDD" id="cd14014">
    <property type="entry name" value="STKc_PknB_like"/>
    <property type="match status" value="1"/>
</dbReference>
<dbReference type="Pfam" id="PF00069">
    <property type="entry name" value="Pkinase"/>
    <property type="match status" value="1"/>
</dbReference>
<feature type="domain" description="Protein kinase" evidence="7">
    <location>
        <begin position="52"/>
        <end position="331"/>
    </location>
</feature>
<dbReference type="SUPFAM" id="SSF56112">
    <property type="entry name" value="Protein kinase-like (PK-like)"/>
    <property type="match status" value="1"/>
</dbReference>
<dbReference type="SMART" id="SM00220">
    <property type="entry name" value="S_TKc"/>
    <property type="match status" value="1"/>
</dbReference>
<keyword evidence="5" id="KW-0175">Coiled coil</keyword>
<dbReference type="InterPro" id="IPR000719">
    <property type="entry name" value="Prot_kinase_dom"/>
</dbReference>
<dbReference type="EMBL" id="JAENII010000001">
    <property type="protein sequence ID" value="MBK1825610.1"/>
    <property type="molecule type" value="Genomic_DNA"/>
</dbReference>
<dbReference type="PANTHER" id="PTHR43289">
    <property type="entry name" value="MITOGEN-ACTIVATED PROTEIN KINASE KINASE KINASE 20-RELATED"/>
    <property type="match status" value="1"/>
</dbReference>
<protein>
    <submittedName>
        <fullName evidence="8">Serine/threonine protein kinase</fullName>
    </submittedName>
</protein>
<keyword evidence="6" id="KW-0812">Transmembrane</keyword>
<reference evidence="8" key="1">
    <citation type="submission" date="2021-01" db="EMBL/GenBank/DDBJ databases">
        <title>Modified the classification status of verrucomicrobia.</title>
        <authorList>
            <person name="Feng X."/>
        </authorList>
    </citation>
    <scope>NUCLEOTIDE SEQUENCE</scope>
    <source>
        <strain evidence="8">KCTC 22201</strain>
    </source>
</reference>
<keyword evidence="8" id="KW-0723">Serine/threonine-protein kinase</keyword>
<evidence type="ECO:0000259" key="7">
    <source>
        <dbReference type="PROSITE" id="PS50011"/>
    </source>
</evidence>
<keyword evidence="9" id="KW-1185">Reference proteome</keyword>
<dbReference type="AlphaFoldDB" id="A0A934R817"/>
<proteinExistence type="predicted"/>
<evidence type="ECO:0000313" key="9">
    <source>
        <dbReference type="Proteomes" id="UP000658278"/>
    </source>
</evidence>
<evidence type="ECO:0000313" key="8">
    <source>
        <dbReference type="EMBL" id="MBK1825610.1"/>
    </source>
</evidence>
<keyword evidence="2" id="KW-0547">Nucleotide-binding</keyword>
<evidence type="ECO:0000256" key="1">
    <source>
        <dbReference type="ARBA" id="ARBA00022679"/>
    </source>
</evidence>
<name>A0A934R817_9BACT</name>
<keyword evidence="3 8" id="KW-0418">Kinase</keyword>
<evidence type="ECO:0000256" key="6">
    <source>
        <dbReference type="SAM" id="Phobius"/>
    </source>
</evidence>
<gene>
    <name evidence="8" type="ORF">JIN81_01150</name>
</gene>